<evidence type="ECO:0000256" key="13">
    <source>
        <dbReference type="ARBA" id="ARBA00023136"/>
    </source>
</evidence>
<feature type="transmembrane region" description="Helical" evidence="20">
    <location>
        <begin position="232"/>
        <end position="251"/>
    </location>
</feature>
<keyword evidence="11 20" id="KW-1133">Transmembrane helix</keyword>
<feature type="domain" description="Potassium channel voltage dependent KCNQ C-terminal" evidence="22">
    <location>
        <begin position="407"/>
        <end position="583"/>
    </location>
</feature>
<evidence type="ECO:0000313" key="24">
    <source>
        <dbReference type="Proteomes" id="UP000694427"/>
    </source>
</evidence>
<keyword evidence="24" id="KW-1185">Reference proteome</keyword>
<feature type="region of interest" description="Disordered" evidence="19">
    <location>
        <begin position="385"/>
        <end position="429"/>
    </location>
</feature>
<evidence type="ECO:0000259" key="21">
    <source>
        <dbReference type="Pfam" id="PF00520"/>
    </source>
</evidence>
<feature type="transmembrane region" description="Helical" evidence="20">
    <location>
        <begin position="124"/>
        <end position="145"/>
    </location>
</feature>
<dbReference type="PANTHER" id="PTHR47735:SF4">
    <property type="entry name" value="POTASSIUM VOLTAGE-GATED CHANNEL SUBFAMILY KQT MEMBER 2"/>
    <property type="match status" value="1"/>
</dbReference>
<evidence type="ECO:0000256" key="19">
    <source>
        <dbReference type="SAM" id="MobiDB-lite"/>
    </source>
</evidence>
<dbReference type="InterPro" id="IPR013821">
    <property type="entry name" value="K_chnl_volt-dep_KCNQ_C"/>
</dbReference>
<evidence type="ECO:0000256" key="2">
    <source>
        <dbReference type="ARBA" id="ARBA00022448"/>
    </source>
</evidence>
<evidence type="ECO:0000256" key="8">
    <source>
        <dbReference type="ARBA" id="ARBA00022843"/>
    </source>
</evidence>
<dbReference type="FunFam" id="1.20.120.350:FF:000017">
    <property type="entry name" value="potassium voltage-gated channel subfamily KQT member 1"/>
    <property type="match status" value="1"/>
</dbReference>
<evidence type="ECO:0000256" key="6">
    <source>
        <dbReference type="ARBA" id="ARBA00022692"/>
    </source>
</evidence>
<evidence type="ECO:0000256" key="16">
    <source>
        <dbReference type="ARBA" id="ARBA00036239"/>
    </source>
</evidence>
<evidence type="ECO:0000256" key="7">
    <source>
        <dbReference type="ARBA" id="ARBA00022826"/>
    </source>
</evidence>
<dbReference type="InterPro" id="IPR020969">
    <property type="entry name" value="Ankyrin-G_BS"/>
</dbReference>
<keyword evidence="7" id="KW-0631">Potassium channel</keyword>
<dbReference type="GO" id="GO:0005249">
    <property type="term" value="F:voltage-gated potassium channel activity"/>
    <property type="evidence" value="ECO:0007669"/>
    <property type="project" value="InterPro"/>
</dbReference>
<keyword evidence="14" id="KW-0407">Ion channel</keyword>
<keyword evidence="8" id="KW-0832">Ubl conjugation</keyword>
<organism evidence="23 24">
    <name type="scientific">Cyprinus carpio</name>
    <name type="common">Common carp</name>
    <dbReference type="NCBI Taxonomy" id="7962"/>
    <lineage>
        <taxon>Eukaryota</taxon>
        <taxon>Metazoa</taxon>
        <taxon>Chordata</taxon>
        <taxon>Craniata</taxon>
        <taxon>Vertebrata</taxon>
        <taxon>Euteleostomi</taxon>
        <taxon>Actinopterygii</taxon>
        <taxon>Neopterygii</taxon>
        <taxon>Teleostei</taxon>
        <taxon>Ostariophysi</taxon>
        <taxon>Cypriniformes</taxon>
        <taxon>Cyprinidae</taxon>
        <taxon>Cyprininae</taxon>
        <taxon>Cyprinus</taxon>
    </lineage>
</organism>
<dbReference type="Pfam" id="PF11956">
    <property type="entry name" value="KCNQC3-Ank-G_bd"/>
    <property type="match status" value="1"/>
</dbReference>
<protein>
    <submittedName>
        <fullName evidence="23">Potassium voltage-gated channel, KQT-like subfamily, member 2b</fullName>
    </submittedName>
</protein>
<feature type="region of interest" description="Disordered" evidence="19">
    <location>
        <begin position="738"/>
        <end position="769"/>
    </location>
</feature>
<keyword evidence="10" id="KW-0630">Potassium</keyword>
<feature type="transmembrane region" description="Helical" evidence="20">
    <location>
        <begin position="292"/>
        <end position="317"/>
    </location>
</feature>
<proteinExistence type="predicted"/>
<keyword evidence="3" id="KW-1003">Cell membrane</keyword>
<evidence type="ECO:0000259" key="22">
    <source>
        <dbReference type="Pfam" id="PF03520"/>
    </source>
</evidence>
<evidence type="ECO:0000256" key="11">
    <source>
        <dbReference type="ARBA" id="ARBA00022989"/>
    </source>
</evidence>
<dbReference type="Ensembl" id="ENSCCRT00010082295.1">
    <property type="protein sequence ID" value="ENSCCRP00010074262.1"/>
    <property type="gene ID" value="ENSCCRG00010032188.1"/>
</dbReference>
<dbReference type="AlphaFoldDB" id="A0A8C1MG24"/>
<evidence type="ECO:0000256" key="14">
    <source>
        <dbReference type="ARBA" id="ARBA00023303"/>
    </source>
</evidence>
<dbReference type="Gene3D" id="6.10.140.1910">
    <property type="match status" value="2"/>
</dbReference>
<evidence type="ECO:0000256" key="3">
    <source>
        <dbReference type="ARBA" id="ARBA00022475"/>
    </source>
</evidence>
<evidence type="ECO:0000256" key="4">
    <source>
        <dbReference type="ARBA" id="ARBA00022538"/>
    </source>
</evidence>
<evidence type="ECO:0000256" key="18">
    <source>
        <dbReference type="ARBA" id="ARBA00044691"/>
    </source>
</evidence>
<evidence type="ECO:0000256" key="12">
    <source>
        <dbReference type="ARBA" id="ARBA00023065"/>
    </source>
</evidence>
<dbReference type="InterPro" id="IPR003937">
    <property type="entry name" value="K_chnl_volt-dep_KCNQ"/>
</dbReference>
<feature type="region of interest" description="Disordered" evidence="19">
    <location>
        <begin position="528"/>
        <end position="553"/>
    </location>
</feature>
<evidence type="ECO:0000256" key="1">
    <source>
        <dbReference type="ARBA" id="ARBA00004651"/>
    </source>
</evidence>
<dbReference type="Gene3D" id="1.10.287.70">
    <property type="match status" value="1"/>
</dbReference>
<dbReference type="Pfam" id="PF03520">
    <property type="entry name" value="KCNQ_channel"/>
    <property type="match status" value="1"/>
</dbReference>
<reference evidence="23" key="2">
    <citation type="submission" date="2025-09" db="UniProtKB">
        <authorList>
            <consortium name="Ensembl"/>
        </authorList>
    </citation>
    <scope>IDENTIFICATION</scope>
</reference>
<keyword evidence="13 20" id="KW-0472">Membrane</keyword>
<name>A0A8C1MG24_CYPCA</name>
<feature type="compositionally biased region" description="Polar residues" evidence="19">
    <location>
        <begin position="646"/>
        <end position="666"/>
    </location>
</feature>
<dbReference type="Proteomes" id="UP000694427">
    <property type="component" value="Unplaced"/>
</dbReference>
<dbReference type="Pfam" id="PF00520">
    <property type="entry name" value="Ion_trans"/>
    <property type="match status" value="1"/>
</dbReference>
<dbReference type="PANTHER" id="PTHR47735">
    <property type="entry name" value="POTASSIUM VOLTAGE-GATED CHANNEL SUBFAMILY KQT MEMBER 4"/>
    <property type="match status" value="1"/>
</dbReference>
<feature type="compositionally biased region" description="Basic and acidic residues" evidence="19">
    <location>
        <begin position="534"/>
        <end position="543"/>
    </location>
</feature>
<keyword evidence="9" id="KW-0851">Voltage-gated channel</keyword>
<feature type="region of interest" description="Disordered" evidence="19">
    <location>
        <begin position="625"/>
        <end position="688"/>
    </location>
</feature>
<comment type="catalytic activity">
    <reaction evidence="17">
        <text>Rb(+)(in) = Rb(+)(out)</text>
        <dbReference type="Rhea" id="RHEA:78547"/>
        <dbReference type="ChEBI" id="CHEBI:49847"/>
    </reaction>
</comment>
<dbReference type="PRINTS" id="PR01459">
    <property type="entry name" value="KCNQCHANNEL"/>
</dbReference>
<evidence type="ECO:0000256" key="17">
    <source>
        <dbReference type="ARBA" id="ARBA00044657"/>
    </source>
</evidence>
<comment type="catalytic activity">
    <reaction evidence="15">
        <text>K(+)(in) = K(+)(out)</text>
        <dbReference type="Rhea" id="RHEA:29463"/>
        <dbReference type="ChEBI" id="CHEBI:29103"/>
    </reaction>
</comment>
<dbReference type="GO" id="GO:0008076">
    <property type="term" value="C:voltage-gated potassium channel complex"/>
    <property type="evidence" value="ECO:0007669"/>
    <property type="project" value="UniProtKB-ARBA"/>
</dbReference>
<dbReference type="PRINTS" id="PR01461">
    <property type="entry name" value="KCNQ2CHANNEL"/>
</dbReference>
<comment type="catalytic activity">
    <reaction evidence="18">
        <text>Cs(+)(in) = Cs(+)(out)</text>
        <dbReference type="Rhea" id="RHEA:78555"/>
        <dbReference type="ChEBI" id="CHEBI:49547"/>
    </reaction>
</comment>
<keyword evidence="6 20" id="KW-0812">Transmembrane</keyword>
<evidence type="ECO:0000313" key="23">
    <source>
        <dbReference type="Ensembl" id="ENSCCRP00010074262.1"/>
    </source>
</evidence>
<feature type="transmembrane region" description="Helical" evidence="20">
    <location>
        <begin position="166"/>
        <end position="185"/>
    </location>
</feature>
<keyword evidence="2" id="KW-0813">Transport</keyword>
<dbReference type="PRINTS" id="PR00169">
    <property type="entry name" value="KCHANNEL"/>
</dbReference>
<comment type="subcellular location">
    <subcellularLocation>
        <location evidence="1">Cell membrane</location>
        <topology evidence="1">Multi-pass membrane protein</topology>
    </subcellularLocation>
</comment>
<evidence type="ECO:0000256" key="20">
    <source>
        <dbReference type="SAM" id="Phobius"/>
    </source>
</evidence>
<sequence>MVQKSRNGGVYPAPQAEKKLKVGFVGLEAGATESSRDGALLIAGAEATKRGSILSKQRSSISGKRPPKRNAFYRRLQNFLYNVLERPRGWAFIYHAYVFLLVFSCLVLSVFSTIREYEKSSEDALYILEIVTIVVFGVEYIVRIWSAGCCCRYRGWRGRLKFARKPFCVIDIMVLIASISVLAAGTQGNVFATSAIRSLRFLQILRMIRMDRRGGTWKLLGSVVYAHSKELITAWYIGFLCLILASFLVYLAEKEDNEMFETYADALWWGLITLTTIGYGDKYPITWNGRLLAATFTLIGVSFFALPAGILGSGFALKVQEQHRQKHFEKRRNPAAGLIQAAWRFYATNLNRTDLYSTWDYYERTVSVPMYRYIQKVSLKERVFSSPRNSANKGKNSPQGQQPLRRSPSADNSIEDSPSKVPKSLSFGDRSRARQAFRFKGAASRQNSEGEGPDPSCHCEFVPQDLTPGLKVTIRAVCIMRFMVSKRKFKESLRPYDVMDVIEQYSAGHLDMLARIKNLQSRVDQIVGRGPSITDKDRPKGTTDAELPEDPSMMGRLGKVEKQVMSMERKLDFLVNIYIQRMGIPQSETDAYFASKEPEPAPPYHSPVEHMVKSGSITKIIRSNSSAGQKNYDPPPSTCINHHCPPSTSWHLHSRPEPTQGTSPTGDPSLVRIPPPPQQAGAESDTSISIPSVDHEELERSFSGFSISQSKENLDFHNNAYFSGVSRCTKVRPYIAEGESDTDSDLCAPSPHSATGDGAYADRGWSGPK</sequence>
<comment type="catalytic activity">
    <reaction evidence="16">
        <text>Na(+)(in) = Na(+)(out)</text>
        <dbReference type="Rhea" id="RHEA:34963"/>
        <dbReference type="ChEBI" id="CHEBI:29101"/>
    </reaction>
</comment>
<dbReference type="FunFam" id="1.10.287.70:FF:000016">
    <property type="entry name" value="Putative potassium voltage-gated channel subfamily KQT member 2"/>
    <property type="match status" value="1"/>
</dbReference>
<feature type="domain" description="Ion transport" evidence="21">
    <location>
        <begin position="95"/>
        <end position="321"/>
    </location>
</feature>
<feature type="transmembrane region" description="Helical" evidence="20">
    <location>
        <begin position="92"/>
        <end position="112"/>
    </location>
</feature>
<reference evidence="23" key="1">
    <citation type="submission" date="2025-08" db="UniProtKB">
        <authorList>
            <consortium name="Ensembl"/>
        </authorList>
    </citation>
    <scope>IDENTIFICATION</scope>
</reference>
<feature type="compositionally biased region" description="Polar residues" evidence="19">
    <location>
        <begin position="386"/>
        <end position="416"/>
    </location>
</feature>
<dbReference type="InterPro" id="IPR003947">
    <property type="entry name" value="K_chnl_volt-dep_KCNQ2"/>
</dbReference>
<keyword evidence="4" id="KW-0633">Potassium transport</keyword>
<dbReference type="SUPFAM" id="SSF81324">
    <property type="entry name" value="Voltage-gated potassium channels"/>
    <property type="match status" value="1"/>
</dbReference>
<keyword evidence="5" id="KW-0597">Phosphoprotein</keyword>
<accession>A0A8C1MG24</accession>
<evidence type="ECO:0000256" key="9">
    <source>
        <dbReference type="ARBA" id="ARBA00022882"/>
    </source>
</evidence>
<dbReference type="InterPro" id="IPR005821">
    <property type="entry name" value="Ion_trans_dom"/>
</dbReference>
<keyword evidence="12" id="KW-0406">Ion transport</keyword>
<evidence type="ECO:0000256" key="15">
    <source>
        <dbReference type="ARBA" id="ARBA00034430"/>
    </source>
</evidence>
<evidence type="ECO:0000256" key="10">
    <source>
        <dbReference type="ARBA" id="ARBA00022958"/>
    </source>
</evidence>
<evidence type="ECO:0000256" key="5">
    <source>
        <dbReference type="ARBA" id="ARBA00022553"/>
    </source>
</evidence>